<dbReference type="Gene3D" id="3.40.50.300">
    <property type="entry name" value="P-loop containing nucleotide triphosphate hydrolases"/>
    <property type="match status" value="1"/>
</dbReference>
<dbReference type="Proteomes" id="UP000076584">
    <property type="component" value="Unassembled WGS sequence"/>
</dbReference>
<dbReference type="SUPFAM" id="SSF52540">
    <property type="entry name" value="P-loop containing nucleoside triphosphate hydrolases"/>
    <property type="match status" value="1"/>
</dbReference>
<evidence type="ECO:0000313" key="2">
    <source>
        <dbReference type="Proteomes" id="UP000076584"/>
    </source>
</evidence>
<dbReference type="OrthoDB" id="8954335at2759"/>
<accession>A0A167EA30</accession>
<sequence>MKTLVLAVIGPHGTGKTSFVKSVTECEPVVLPQSPAAVEDGNFWYTSPDVPDVSLHRCNLESGQTPYILIDTPGLCAYRDNLPDYETIGFIKARLDSANVQLHGVIYLQRIMETTSADFAIRNLEYFHETFKSNEFQHVVVATTFWDVSPKIGPMSDQFFLNELRRLDASTQIEHQTARLYNDFESSIVLLSKVQRVSTCHPFGTNESGLEASTYTAGSWEDILSNGKCCVM</sequence>
<organism evidence="1 2">
    <name type="scientific">Colletotrichum incanum</name>
    <name type="common">Soybean anthracnose fungus</name>
    <dbReference type="NCBI Taxonomy" id="1573173"/>
    <lineage>
        <taxon>Eukaryota</taxon>
        <taxon>Fungi</taxon>
        <taxon>Dikarya</taxon>
        <taxon>Ascomycota</taxon>
        <taxon>Pezizomycotina</taxon>
        <taxon>Sordariomycetes</taxon>
        <taxon>Hypocreomycetidae</taxon>
        <taxon>Glomerellales</taxon>
        <taxon>Glomerellaceae</taxon>
        <taxon>Colletotrichum</taxon>
        <taxon>Colletotrichum spaethianum species complex</taxon>
    </lineage>
</organism>
<proteinExistence type="predicted"/>
<evidence type="ECO:0000313" key="1">
    <source>
        <dbReference type="EMBL" id="KZL84874.1"/>
    </source>
</evidence>
<keyword evidence="2" id="KW-1185">Reference proteome</keyword>
<gene>
    <name evidence="1" type="ORF">CI238_11513</name>
</gene>
<dbReference type="STRING" id="1573173.A0A167EA30"/>
<dbReference type="AlphaFoldDB" id="A0A167EA30"/>
<protein>
    <submittedName>
        <fullName evidence="1">Fad binding domain-containing protein</fullName>
    </submittedName>
</protein>
<comment type="caution">
    <text evidence="1">The sequence shown here is derived from an EMBL/GenBank/DDBJ whole genome shotgun (WGS) entry which is preliminary data.</text>
</comment>
<name>A0A167EA30_COLIC</name>
<dbReference type="InterPro" id="IPR027417">
    <property type="entry name" value="P-loop_NTPase"/>
</dbReference>
<dbReference type="EMBL" id="LFIW01000770">
    <property type="protein sequence ID" value="KZL84874.1"/>
    <property type="molecule type" value="Genomic_DNA"/>
</dbReference>
<reference evidence="1 2" key="1">
    <citation type="submission" date="2015-06" db="EMBL/GenBank/DDBJ databases">
        <title>Survival trade-offs in plant roots during colonization by closely related pathogenic and mutualistic fungi.</title>
        <authorList>
            <person name="Hacquard S."/>
            <person name="Kracher B."/>
            <person name="Hiruma K."/>
            <person name="Weinman A."/>
            <person name="Muench P."/>
            <person name="Garrido Oter R."/>
            <person name="Ver Loren van Themaat E."/>
            <person name="Dallerey J.-F."/>
            <person name="Damm U."/>
            <person name="Henrissat B."/>
            <person name="Lespinet O."/>
            <person name="Thon M."/>
            <person name="Kemen E."/>
            <person name="McHardy A.C."/>
            <person name="Schulze-Lefert P."/>
            <person name="O'Connell R.J."/>
        </authorList>
    </citation>
    <scope>NUCLEOTIDE SEQUENCE [LARGE SCALE GENOMIC DNA]</scope>
    <source>
        <strain evidence="1 2">MAFF 238704</strain>
    </source>
</reference>